<dbReference type="Proteomes" id="UP001381693">
    <property type="component" value="Unassembled WGS sequence"/>
</dbReference>
<evidence type="ECO:0000259" key="2">
    <source>
        <dbReference type="PROSITE" id="PS50072"/>
    </source>
</evidence>
<evidence type="ECO:0000313" key="3">
    <source>
        <dbReference type="EMBL" id="KAK7076918.1"/>
    </source>
</evidence>
<dbReference type="AlphaFoldDB" id="A0AAN8XAI2"/>
<accession>A0AAN8XAI2</accession>
<reference evidence="3 4" key="1">
    <citation type="submission" date="2023-11" db="EMBL/GenBank/DDBJ databases">
        <title>Halocaridina rubra genome assembly.</title>
        <authorList>
            <person name="Smith C."/>
        </authorList>
    </citation>
    <scope>NUCLEOTIDE SEQUENCE [LARGE SCALE GENOMIC DNA]</scope>
    <source>
        <strain evidence="3">EP-1</strain>
        <tissue evidence="3">Whole</tissue>
    </source>
</reference>
<keyword evidence="4" id="KW-1185">Reference proteome</keyword>
<dbReference type="InterPro" id="IPR029000">
    <property type="entry name" value="Cyclophilin-like_dom_sf"/>
</dbReference>
<dbReference type="SUPFAM" id="SSF50891">
    <property type="entry name" value="Cyclophilin-like"/>
    <property type="match status" value="1"/>
</dbReference>
<feature type="compositionally biased region" description="Basic and acidic residues" evidence="1">
    <location>
        <begin position="110"/>
        <end position="134"/>
    </location>
</feature>
<dbReference type="PROSITE" id="PS50072">
    <property type="entry name" value="CSA_PPIASE_2"/>
    <property type="match status" value="1"/>
</dbReference>
<organism evidence="3 4">
    <name type="scientific">Halocaridina rubra</name>
    <name type="common">Hawaiian red shrimp</name>
    <dbReference type="NCBI Taxonomy" id="373956"/>
    <lineage>
        <taxon>Eukaryota</taxon>
        <taxon>Metazoa</taxon>
        <taxon>Ecdysozoa</taxon>
        <taxon>Arthropoda</taxon>
        <taxon>Crustacea</taxon>
        <taxon>Multicrustacea</taxon>
        <taxon>Malacostraca</taxon>
        <taxon>Eumalacostraca</taxon>
        <taxon>Eucarida</taxon>
        <taxon>Decapoda</taxon>
        <taxon>Pleocyemata</taxon>
        <taxon>Caridea</taxon>
        <taxon>Atyoidea</taxon>
        <taxon>Atyidae</taxon>
        <taxon>Halocaridina</taxon>
    </lineage>
</organism>
<dbReference type="InterPro" id="IPR002130">
    <property type="entry name" value="Cyclophilin-type_PPIase_dom"/>
</dbReference>
<feature type="region of interest" description="Disordered" evidence="1">
    <location>
        <begin position="1"/>
        <end position="135"/>
    </location>
</feature>
<name>A0AAN8XAI2_HALRR</name>
<feature type="compositionally biased region" description="Basic residues" evidence="1">
    <location>
        <begin position="1"/>
        <end position="24"/>
    </location>
</feature>
<sequence>MGNKNKNKGKRFNHNNTHKGRNQNHGKGWNRVVEEAFPAYDDGHRLDRQNESTKTMAHRSNADNGAIPKGSGHGVRSYENQRQVNEYCQKQAKVSSTPSGSRSGNAKAEGGPKLDRNHFGDKERNNKGDREKAPHKSKCLECNVMPTSYCTKCLQWVCDDCARTDHYYSGCNLTSKAEAINQMKKDSVQKACLRRDTMERLLTELGAYDMQLDAFRLTMQTAFECTRKEKGRVDAMLHNGQARKRSINEALQSLENSVNFPESQSGLQELEQFVNEGKRWASSSNILDLKTFSHTTKHILLSSAHMMKMANSEDKTPGMILVSQTVHDKTLLSRMNVEGGRILVYSLAEMDTVPQGTIALPFTSIKSCIDKASALGFLEISCRGKFLGRVLIRMLGDTLRGRQFLMMCTGEAGPSFCNTHFHRVWSKSRPGESIWGGDYEKGDGSGGSTVLKVSNNEKSVPASKHMAVKAGLVSGSYENENPRTIFRVYTKDDVKPQRKSHSSYNSMYNAHSFSKEENIAKDTSAFGMVENGLDVFETALICDNITEVVIHACGVVIEAQ</sequence>
<dbReference type="GO" id="GO:0003755">
    <property type="term" value="F:peptidyl-prolyl cis-trans isomerase activity"/>
    <property type="evidence" value="ECO:0007669"/>
    <property type="project" value="InterPro"/>
</dbReference>
<evidence type="ECO:0000256" key="1">
    <source>
        <dbReference type="SAM" id="MobiDB-lite"/>
    </source>
</evidence>
<feature type="compositionally biased region" description="Basic and acidic residues" evidence="1">
    <location>
        <begin position="41"/>
        <end position="51"/>
    </location>
</feature>
<protein>
    <recommendedName>
        <fullName evidence="2">PPIase cyclophilin-type domain-containing protein</fullName>
    </recommendedName>
</protein>
<feature type="compositionally biased region" description="Polar residues" evidence="1">
    <location>
        <begin position="78"/>
        <end position="104"/>
    </location>
</feature>
<feature type="domain" description="PPIase cyclophilin-type" evidence="2">
    <location>
        <begin position="377"/>
        <end position="538"/>
    </location>
</feature>
<proteinExistence type="predicted"/>
<gene>
    <name evidence="3" type="ORF">SK128_025735</name>
</gene>
<dbReference type="Gene3D" id="2.40.100.10">
    <property type="entry name" value="Cyclophilin-like"/>
    <property type="match status" value="1"/>
</dbReference>
<comment type="caution">
    <text evidence="3">The sequence shown here is derived from an EMBL/GenBank/DDBJ whole genome shotgun (WGS) entry which is preliminary data.</text>
</comment>
<dbReference type="EMBL" id="JAXCGZ010009511">
    <property type="protein sequence ID" value="KAK7076918.1"/>
    <property type="molecule type" value="Genomic_DNA"/>
</dbReference>
<evidence type="ECO:0000313" key="4">
    <source>
        <dbReference type="Proteomes" id="UP001381693"/>
    </source>
</evidence>